<protein>
    <submittedName>
        <fullName evidence="1">Uncharacterized protein</fullName>
    </submittedName>
</protein>
<dbReference type="RefSeq" id="WP_203414031.1">
    <property type="nucleotide sequence ID" value="NZ_CP060244.1"/>
</dbReference>
<gene>
    <name evidence="1" type="ORF">JGUZn3_03330</name>
</gene>
<organism evidence="1 2">
    <name type="scientific">Entomobacter blattae</name>
    <dbReference type="NCBI Taxonomy" id="2762277"/>
    <lineage>
        <taxon>Bacteria</taxon>
        <taxon>Pseudomonadati</taxon>
        <taxon>Pseudomonadota</taxon>
        <taxon>Alphaproteobacteria</taxon>
        <taxon>Acetobacterales</taxon>
        <taxon>Acetobacteraceae</taxon>
        <taxon>Entomobacter</taxon>
    </lineage>
</organism>
<dbReference type="EMBL" id="CP060244">
    <property type="protein sequence ID" value="QNT77590.1"/>
    <property type="molecule type" value="Genomic_DNA"/>
</dbReference>
<proteinExistence type="predicted"/>
<reference evidence="1 2" key="1">
    <citation type="submission" date="2020-08" db="EMBL/GenBank/DDBJ databases">
        <title>Complete genome sequence of Entomobacter blattae G55GP.</title>
        <authorList>
            <person name="Poehlein A."/>
            <person name="Guzman J."/>
            <person name="Daniel R."/>
            <person name="Vilcinskas A."/>
        </authorList>
    </citation>
    <scope>NUCLEOTIDE SEQUENCE [LARGE SCALE GENOMIC DNA]</scope>
    <source>
        <strain evidence="1 2">G55GP</strain>
    </source>
</reference>
<keyword evidence="2" id="KW-1185">Reference proteome</keyword>
<dbReference type="Proteomes" id="UP000516349">
    <property type="component" value="Chromosome"/>
</dbReference>
<evidence type="ECO:0000313" key="1">
    <source>
        <dbReference type="EMBL" id="QNT77590.1"/>
    </source>
</evidence>
<dbReference type="AlphaFoldDB" id="A0A7H1NP80"/>
<evidence type="ECO:0000313" key="2">
    <source>
        <dbReference type="Proteomes" id="UP000516349"/>
    </source>
</evidence>
<dbReference type="KEGG" id="ebla:JGUZn3_03330"/>
<name>A0A7H1NP80_9PROT</name>
<sequence>MMVLKQIHVDWINNYINKILIKKKKLSVYRDVVDSDSFVEFYFSSIEDSFFKKWGALPSDEQMYAISCVVRSAFNIDFPEPIIEFKGISLEDVQ</sequence>
<accession>A0A7H1NP80</accession>